<proteinExistence type="inferred from homology"/>
<dbReference type="Pfam" id="PF22958">
    <property type="entry name" value="Ltn1_1st"/>
    <property type="match status" value="1"/>
</dbReference>
<dbReference type="InterPro" id="IPR054477">
    <property type="entry name" value="LTN1_E3_ligase_6th"/>
</dbReference>
<dbReference type="InterPro" id="IPR011989">
    <property type="entry name" value="ARM-like"/>
</dbReference>
<evidence type="ECO:0000259" key="4">
    <source>
        <dbReference type="Pfam" id="PF23009"/>
    </source>
</evidence>
<feature type="domain" description="E3 ubiquitin-protein ligase listerin HEAT repeat region" evidence="3">
    <location>
        <begin position="1265"/>
        <end position="1478"/>
    </location>
</feature>
<comment type="catalytic activity">
    <reaction evidence="1">
        <text>S-ubiquitinyl-[E2 ubiquitin-conjugating enzyme]-L-cysteine + [acceptor protein]-L-lysine = [E2 ubiquitin-conjugating enzyme]-L-cysteine + N(6)-ubiquitinyl-[acceptor protein]-L-lysine.</text>
        <dbReference type="EC" id="2.3.2.27"/>
    </reaction>
</comment>
<keyword evidence="6" id="KW-1185">Reference proteome</keyword>
<keyword evidence="1" id="KW-0479">Metal-binding</keyword>
<dbReference type="EMBL" id="JAKJXO020000016">
    <property type="protein sequence ID" value="KAL1595190.1"/>
    <property type="molecule type" value="Genomic_DNA"/>
</dbReference>
<accession>A0ABR3QSQ7</accession>
<keyword evidence="1" id="KW-0808">Transferase</keyword>
<name>A0ABR3QSQ7_9PLEO</name>
<evidence type="ECO:0000256" key="1">
    <source>
        <dbReference type="RuleBase" id="RU367090"/>
    </source>
</evidence>
<keyword evidence="1" id="KW-0862">Zinc</keyword>
<protein>
    <recommendedName>
        <fullName evidence="1">E3 ubiquitin-protein ligase listerin</fullName>
        <ecNumber evidence="1">2.3.2.27</ecNumber>
    </recommendedName>
    <alternativeName>
        <fullName evidence="1">RING-type E3 ubiquitin transferase listerin</fullName>
    </alternativeName>
</protein>
<dbReference type="InterPro" id="IPR054478">
    <property type="entry name" value="LTN1_UBC"/>
</dbReference>
<evidence type="ECO:0000313" key="5">
    <source>
        <dbReference type="EMBL" id="KAL1595190.1"/>
    </source>
</evidence>
<dbReference type="Pfam" id="PF22999">
    <property type="entry name" value="LTN1_E3_ligase_6th"/>
    <property type="match status" value="1"/>
</dbReference>
<evidence type="ECO:0000259" key="2">
    <source>
        <dbReference type="Pfam" id="PF22958"/>
    </source>
</evidence>
<dbReference type="InterPro" id="IPR039795">
    <property type="entry name" value="LTN1/Rkr1"/>
</dbReference>
<dbReference type="Gene3D" id="1.25.10.10">
    <property type="entry name" value="Leucine-rich Repeat Variant"/>
    <property type="match status" value="1"/>
</dbReference>
<organism evidence="5 6">
    <name type="scientific">Paraconiothyrium brasiliense</name>
    <dbReference type="NCBI Taxonomy" id="300254"/>
    <lineage>
        <taxon>Eukaryota</taxon>
        <taxon>Fungi</taxon>
        <taxon>Dikarya</taxon>
        <taxon>Ascomycota</taxon>
        <taxon>Pezizomycotina</taxon>
        <taxon>Dothideomycetes</taxon>
        <taxon>Pleosporomycetidae</taxon>
        <taxon>Pleosporales</taxon>
        <taxon>Massarineae</taxon>
        <taxon>Didymosphaeriaceae</taxon>
        <taxon>Paraconiothyrium</taxon>
    </lineage>
</organism>
<comment type="caution">
    <text evidence="5">The sequence shown here is derived from an EMBL/GenBank/DDBJ whole genome shotgun (WGS) entry which is preliminary data.</text>
</comment>
<dbReference type="PANTHER" id="PTHR12389:SF0">
    <property type="entry name" value="E3 UBIQUITIN-PROTEIN LIGASE LISTERIN"/>
    <property type="match status" value="1"/>
</dbReference>
<evidence type="ECO:0000313" key="6">
    <source>
        <dbReference type="Proteomes" id="UP001521785"/>
    </source>
</evidence>
<keyword evidence="1" id="KW-0863">Zinc-finger</keyword>
<dbReference type="SUPFAM" id="SSF48371">
    <property type="entry name" value="ARM repeat"/>
    <property type="match status" value="1"/>
</dbReference>
<comment type="subunit">
    <text evidence="1">Component of the ribosome quality control complex (RQC).</text>
</comment>
<reference evidence="5 6" key="1">
    <citation type="submission" date="2024-02" db="EMBL/GenBank/DDBJ databases">
        <title>De novo assembly and annotation of 12 fungi associated with fruit tree decline syndrome in Ontario, Canada.</title>
        <authorList>
            <person name="Sulman M."/>
            <person name="Ellouze W."/>
            <person name="Ilyukhin E."/>
        </authorList>
    </citation>
    <scope>NUCLEOTIDE SEQUENCE [LARGE SCALE GENOMIC DNA]</scope>
    <source>
        <strain evidence="5 6">M42-189</strain>
    </source>
</reference>
<dbReference type="InterPro" id="IPR054476">
    <property type="entry name" value="Ltn1_N"/>
</dbReference>
<dbReference type="PANTHER" id="PTHR12389">
    <property type="entry name" value="ZINC FINGER PROTEIN 294"/>
    <property type="match status" value="1"/>
</dbReference>
<keyword evidence="1" id="KW-0833">Ubl conjugation pathway</keyword>
<gene>
    <name evidence="5" type="ORF">SLS60_009878</name>
</gene>
<feature type="domain" description="E3 ubiquitin-protein ligase listerin ubiquitin conjugating" evidence="4">
    <location>
        <begin position="1491"/>
        <end position="1572"/>
    </location>
</feature>
<sequence length="1627" mass="179188">MSKRPTKAQASSARAATSTFGSAFGSATPAFGTSSSQLSHVTEPPDLSPISDANVVVYFKNLSKKDSTTKARALEDLQAHVAKSEEPVEEGLLEAWVKMYPRASIDNGRFVRSNAHALQGQLAAAAGKRFAKHMPKSVGAWLCGLYDSDRSVVDATQNALRQVFNTPEKIQNIRRAYQQPILEYCRDAIDKETPQTLSDERTISPDDAEAKFSRVISACISLLGSLLANLKTEEVSKYQSDYDSLLGDKKLWEFASHTDASVRKAIHRFLKTCLDQQPGKRPFCSDTVRLLTPTTEAVKGNLQAISKAYLSTGLDSDQTGSSLDYVDTLTLLTIAYPTVWTDDYKSKTSADRRLRQFLKKGSQAGPQQFWNKVTSLLQAIPKAALPSDAADAIKLLTAMHDGISRRDESRINLESAYGSYLGLASALCADLSSEDQIKVLEDMILPMIAQHLRPSPDTSDWSVPTNASHLVAKAMTVGNMPTILESTWPNFITQFVNDIKVSAPEQSKDYEKSQNTLTQKASRLAALQKLALEGESRPHLKTIFQRSCTTIMRETLTVISNRNGKPYGAAGAVAELLNRNPDLVLADLEVADELKQFIGSELPRLILSPSSSHLVDILYSLSDSPSFGQAWAATLKAILEGPDSPTKAKALEALLTSPRVPKSFDLALGDAALQGYIKSSVRNALTGTTEWDAFHRILQSPAKILAPETTDEVLSYMTQSLSLSQEAPYALQGLRQIVRQSPSILKDFLSTQQGSTLLQSLLLASESGDEVISRDAVAVNASIQTVLTAGSDTKQSVYGLVQQGLREATQTSVSVETLVELAKQLVKPGSSWEDMAGVFPSTDDWATALAPFLNTAPKTSLAIANPLHGAVYLVQQDQGDVRMKITRDADGYSAAYRITQYVIKLFKGSDIFPIEKVPRDVRGSILRNVALTIQLADDNLGLAGANGLWAEYNADVEADAIAFMADAQPFVNEELKLLKESWAADGNDGLAGWATTLLSMVEPEASPRSYYSARTYSGLISDAVEIHGLKKSDTTKLEEILKALRKSKENFPLIGLLNSFNEQFAASKSCERMCNELVADLTGLNIEQKSDEGLRQLVFLNILLYGQEDIAHSIAKQRLIFFVKHVIPWLQNTSGAFHLRAEVCRALTVLLPLMSDFYGEHWGEILNALGDSWAVTSELQETESGVNSPIPFVHASLKLYAQLRTLTQTEDPNDDLVEAWKETEQTIANGLVNLLKHSQHFPDEFHQPLKMVNDVLARQIAKVPLKYLESTEDLFPLLYVESQPVQQTAFNILHKQIPAAQEQISIDSALEKTTARLPEELLSLILEAPTVAALADANFERSIPLPLRGYLLSWLLVFDHLAHASFKVKNDYVDHIKTGAYLPGLLDFTFDFLGHAHNKPVDISKLDPTTYEPEIELPRRDAHWLLTHIYYLCLLHLPSLTKSWYIDCKSRPVVVTLEPWTEKYISPPVISSALSSVQSWADTLPSDEPFAVKVASRAHEITTMYAIDDATMAMRLTLPPSFPLSSARIEGLSRVAVNEQKWQSWLRTSLGAITIFNGSIIDALTTFKRNVEGAMKGQTECAICYSVVGSDKRLPDKRVFISMKRSIPDSILHAPRDGTYVSHVSPR</sequence>
<dbReference type="Pfam" id="PF23009">
    <property type="entry name" value="UBC_like"/>
    <property type="match status" value="1"/>
</dbReference>
<dbReference type="InterPro" id="IPR016024">
    <property type="entry name" value="ARM-type_fold"/>
</dbReference>
<comment type="function">
    <text evidence="1">E3 ubiquitin-protein ligase. Component of the ribosome quality control complex (RQC), a ribosome-associated complex that mediates ubiquitination and extraction of incompletely synthesized nascent chains for proteasomal degradation.</text>
</comment>
<comment type="pathway">
    <text evidence="1">Protein modification; protein ubiquitination.</text>
</comment>
<evidence type="ECO:0000259" key="3">
    <source>
        <dbReference type="Pfam" id="PF22999"/>
    </source>
</evidence>
<feature type="domain" description="E3 ubiquitin-protein ligase listerin N-terminal" evidence="2">
    <location>
        <begin position="51"/>
        <end position="380"/>
    </location>
</feature>
<dbReference type="EC" id="2.3.2.27" evidence="1"/>
<dbReference type="Proteomes" id="UP001521785">
    <property type="component" value="Unassembled WGS sequence"/>
</dbReference>
<comment type="similarity">
    <text evidence="1">Belongs to the LTN1 family.</text>
</comment>